<evidence type="ECO:0000313" key="1">
    <source>
        <dbReference type="EMBL" id="KAI0039471.1"/>
    </source>
</evidence>
<dbReference type="EMBL" id="MU276301">
    <property type="protein sequence ID" value="KAI0039471.1"/>
    <property type="molecule type" value="Genomic_DNA"/>
</dbReference>
<accession>A0ACB8R766</accession>
<organism evidence="1 2">
    <name type="scientific">Auriscalpium vulgare</name>
    <dbReference type="NCBI Taxonomy" id="40419"/>
    <lineage>
        <taxon>Eukaryota</taxon>
        <taxon>Fungi</taxon>
        <taxon>Dikarya</taxon>
        <taxon>Basidiomycota</taxon>
        <taxon>Agaricomycotina</taxon>
        <taxon>Agaricomycetes</taxon>
        <taxon>Russulales</taxon>
        <taxon>Auriscalpiaceae</taxon>
        <taxon>Auriscalpium</taxon>
    </lineage>
</organism>
<proteinExistence type="predicted"/>
<gene>
    <name evidence="1" type="ORF">FA95DRAFT_1021321</name>
</gene>
<evidence type="ECO:0000313" key="2">
    <source>
        <dbReference type="Proteomes" id="UP000814033"/>
    </source>
</evidence>
<comment type="caution">
    <text evidence="1">The sequence shown here is derived from an EMBL/GenBank/DDBJ whole genome shotgun (WGS) entry which is preliminary data.</text>
</comment>
<name>A0ACB8R766_9AGAM</name>
<reference evidence="1" key="1">
    <citation type="submission" date="2021-02" db="EMBL/GenBank/DDBJ databases">
        <authorList>
            <consortium name="DOE Joint Genome Institute"/>
            <person name="Ahrendt S."/>
            <person name="Looney B.P."/>
            <person name="Miyauchi S."/>
            <person name="Morin E."/>
            <person name="Drula E."/>
            <person name="Courty P.E."/>
            <person name="Chicoki N."/>
            <person name="Fauchery L."/>
            <person name="Kohler A."/>
            <person name="Kuo A."/>
            <person name="Labutti K."/>
            <person name="Pangilinan J."/>
            <person name="Lipzen A."/>
            <person name="Riley R."/>
            <person name="Andreopoulos W."/>
            <person name="He G."/>
            <person name="Johnson J."/>
            <person name="Barry K.W."/>
            <person name="Grigoriev I.V."/>
            <person name="Nagy L."/>
            <person name="Hibbett D."/>
            <person name="Henrissat B."/>
            <person name="Matheny P.B."/>
            <person name="Labbe J."/>
            <person name="Martin F."/>
        </authorList>
    </citation>
    <scope>NUCLEOTIDE SEQUENCE</scope>
    <source>
        <strain evidence="1">FP105234-sp</strain>
    </source>
</reference>
<protein>
    <submittedName>
        <fullName evidence="1">Uncharacterized protein</fullName>
    </submittedName>
</protein>
<keyword evidence="2" id="KW-1185">Reference proteome</keyword>
<reference evidence="1" key="2">
    <citation type="journal article" date="2022" name="New Phytol.">
        <title>Evolutionary transition to the ectomycorrhizal habit in the genomes of a hyperdiverse lineage of mushroom-forming fungi.</title>
        <authorList>
            <person name="Looney B."/>
            <person name="Miyauchi S."/>
            <person name="Morin E."/>
            <person name="Drula E."/>
            <person name="Courty P.E."/>
            <person name="Kohler A."/>
            <person name="Kuo A."/>
            <person name="LaButti K."/>
            <person name="Pangilinan J."/>
            <person name="Lipzen A."/>
            <person name="Riley R."/>
            <person name="Andreopoulos W."/>
            <person name="He G."/>
            <person name="Johnson J."/>
            <person name="Nolan M."/>
            <person name="Tritt A."/>
            <person name="Barry K.W."/>
            <person name="Grigoriev I.V."/>
            <person name="Nagy L.G."/>
            <person name="Hibbett D."/>
            <person name="Henrissat B."/>
            <person name="Matheny P.B."/>
            <person name="Labbe J."/>
            <person name="Martin F.M."/>
        </authorList>
    </citation>
    <scope>NUCLEOTIDE SEQUENCE</scope>
    <source>
        <strain evidence="1">FP105234-sp</strain>
    </source>
</reference>
<dbReference type="Proteomes" id="UP000814033">
    <property type="component" value="Unassembled WGS sequence"/>
</dbReference>
<sequence length="130" mass="13553">MYILSSYLQRAPVLRKHTAYSPPRPGCLDLTRELHVAGGAVNAAALSTCAPARAVSLNQTAPDPVLRAAFEQQAHFMLELHRSMIAALGHAESDPYAHSAEPQGSIAPEPAAASQAAPARAPAPIASPAK</sequence>